<feature type="non-terminal residue" evidence="2">
    <location>
        <position position="229"/>
    </location>
</feature>
<proteinExistence type="predicted"/>
<dbReference type="InterPro" id="IPR005835">
    <property type="entry name" value="NTP_transferase_dom"/>
</dbReference>
<reference evidence="2" key="1">
    <citation type="submission" date="2018-05" db="EMBL/GenBank/DDBJ databases">
        <authorList>
            <person name="Lanie J.A."/>
            <person name="Ng W.-L."/>
            <person name="Kazmierczak K.M."/>
            <person name="Andrzejewski T.M."/>
            <person name="Davidsen T.M."/>
            <person name="Wayne K.J."/>
            <person name="Tettelin H."/>
            <person name="Glass J.I."/>
            <person name="Rusch D."/>
            <person name="Podicherti R."/>
            <person name="Tsui H.-C.T."/>
            <person name="Winkler M.E."/>
        </authorList>
    </citation>
    <scope>NUCLEOTIDE SEQUENCE</scope>
</reference>
<dbReference type="CDD" id="cd04183">
    <property type="entry name" value="GT2_BcE_like"/>
    <property type="match status" value="1"/>
</dbReference>
<dbReference type="SUPFAM" id="SSF53448">
    <property type="entry name" value="Nucleotide-diphospho-sugar transferases"/>
    <property type="match status" value="1"/>
</dbReference>
<dbReference type="Gene3D" id="3.90.550.10">
    <property type="entry name" value="Spore Coat Polysaccharide Biosynthesis Protein SpsA, Chain A"/>
    <property type="match status" value="1"/>
</dbReference>
<protein>
    <recommendedName>
        <fullName evidence="1">Nucleotidyl transferase domain-containing protein</fullName>
    </recommendedName>
</protein>
<sequence length="229" mass="26362">MSGDNNFVGDEYDFPKPLIDIQGYPMIEWVIKNFESIVDKKFIFIVNESDCRNYHLDSVLKLLAGEDSVIIKVDQSTQGAACTALFAIEHIDIETPLLISNSDHVIDWNLQDIYQDFSKRQLDGGVVCFPSVHPKWSYARVENMQIIETAEKRPISRNAIAGIYYFSQGSFFVNAAMKMIERQAHVNQLYYLAPTLNELILEGKLLGTFDIPESKYHHFYEPNKIHEFE</sequence>
<feature type="domain" description="Nucleotidyl transferase" evidence="1">
    <location>
        <begin position="14"/>
        <end position="176"/>
    </location>
</feature>
<dbReference type="InterPro" id="IPR029044">
    <property type="entry name" value="Nucleotide-diphossugar_trans"/>
</dbReference>
<dbReference type="EMBL" id="UINC01146991">
    <property type="protein sequence ID" value="SVD38047.1"/>
    <property type="molecule type" value="Genomic_DNA"/>
</dbReference>
<dbReference type="AlphaFoldDB" id="A0A382UV70"/>
<organism evidence="2">
    <name type="scientific">marine metagenome</name>
    <dbReference type="NCBI Taxonomy" id="408172"/>
    <lineage>
        <taxon>unclassified sequences</taxon>
        <taxon>metagenomes</taxon>
        <taxon>ecological metagenomes</taxon>
    </lineage>
</organism>
<dbReference type="PIRSF" id="PIRSF028162">
    <property type="entry name" value="BcbE_prd"/>
    <property type="match status" value="1"/>
</dbReference>
<name>A0A382UV70_9ZZZZ</name>
<dbReference type="InterPro" id="IPR016873">
    <property type="entry name" value="Caps_polysacc_synth_BcbE_prd"/>
</dbReference>
<evidence type="ECO:0000259" key="1">
    <source>
        <dbReference type="Pfam" id="PF00483"/>
    </source>
</evidence>
<accession>A0A382UV70</accession>
<evidence type="ECO:0000313" key="2">
    <source>
        <dbReference type="EMBL" id="SVD38047.1"/>
    </source>
</evidence>
<dbReference type="Pfam" id="PF00483">
    <property type="entry name" value="NTP_transferase"/>
    <property type="match status" value="1"/>
</dbReference>
<gene>
    <name evidence="2" type="ORF">METZ01_LOCUS390901</name>
</gene>